<reference evidence="1" key="1">
    <citation type="submission" date="2019-09" db="EMBL/GenBank/DDBJ databases">
        <title>Draft genome information of white flower Hibiscus syriacus.</title>
        <authorList>
            <person name="Kim Y.-M."/>
        </authorList>
    </citation>
    <scope>NUCLEOTIDE SEQUENCE [LARGE SCALE GENOMIC DNA]</scope>
    <source>
        <strain evidence="1">YM2019G1</strain>
    </source>
</reference>
<protein>
    <submittedName>
        <fullName evidence="1">Uncharacterized protein</fullName>
    </submittedName>
</protein>
<keyword evidence="2" id="KW-1185">Reference proteome</keyword>
<comment type="caution">
    <text evidence="1">The sequence shown here is derived from an EMBL/GenBank/DDBJ whole genome shotgun (WGS) entry which is preliminary data.</text>
</comment>
<proteinExistence type="predicted"/>
<gene>
    <name evidence="1" type="ORF">F3Y22_tig00110186pilonHSYRG00075</name>
</gene>
<evidence type="ECO:0000313" key="1">
    <source>
        <dbReference type="EMBL" id="KAE8715159.1"/>
    </source>
</evidence>
<dbReference type="Proteomes" id="UP000436088">
    <property type="component" value="Unassembled WGS sequence"/>
</dbReference>
<accession>A0A6A3BK22</accession>
<organism evidence="1 2">
    <name type="scientific">Hibiscus syriacus</name>
    <name type="common">Rose of Sharon</name>
    <dbReference type="NCBI Taxonomy" id="106335"/>
    <lineage>
        <taxon>Eukaryota</taxon>
        <taxon>Viridiplantae</taxon>
        <taxon>Streptophyta</taxon>
        <taxon>Embryophyta</taxon>
        <taxon>Tracheophyta</taxon>
        <taxon>Spermatophyta</taxon>
        <taxon>Magnoliopsida</taxon>
        <taxon>eudicotyledons</taxon>
        <taxon>Gunneridae</taxon>
        <taxon>Pentapetalae</taxon>
        <taxon>rosids</taxon>
        <taxon>malvids</taxon>
        <taxon>Malvales</taxon>
        <taxon>Malvaceae</taxon>
        <taxon>Malvoideae</taxon>
        <taxon>Hibiscus</taxon>
    </lineage>
</organism>
<dbReference type="AlphaFoldDB" id="A0A6A3BK22"/>
<dbReference type="EMBL" id="VEPZ02000866">
    <property type="protein sequence ID" value="KAE8715159.1"/>
    <property type="molecule type" value="Genomic_DNA"/>
</dbReference>
<name>A0A6A3BK22_HIBSY</name>
<evidence type="ECO:0000313" key="2">
    <source>
        <dbReference type="Proteomes" id="UP000436088"/>
    </source>
</evidence>
<sequence>MSGGGSDRLPIRYTLQDYPAQPNLPQPHNRSKRHHTARYYAHRFTPSSSAVHIVDFTVALAQPSGFENAFDRSMSQIGTPTNNWNLLRLGGTEDDDDRVRYVRWGDMTVNSNRGRSSWMRGNKGRWCFVGETSVIRFKVTTWDSKHHKMHVNCDVAVGQMDRSCRLGKKKKCPVYFS</sequence>